<organism evidence="1 2">
    <name type="scientific">Shewanella piezotolerans (strain WP3 / JCM 13877)</name>
    <dbReference type="NCBI Taxonomy" id="225849"/>
    <lineage>
        <taxon>Bacteria</taxon>
        <taxon>Pseudomonadati</taxon>
        <taxon>Pseudomonadota</taxon>
        <taxon>Gammaproteobacteria</taxon>
        <taxon>Alteromonadales</taxon>
        <taxon>Shewanellaceae</taxon>
        <taxon>Shewanella</taxon>
    </lineage>
</organism>
<dbReference type="AlphaFoldDB" id="B8CJ65"/>
<dbReference type="EMBL" id="CP000472">
    <property type="protein sequence ID" value="ACJ27827.1"/>
    <property type="molecule type" value="Genomic_DNA"/>
</dbReference>
<dbReference type="HOGENOM" id="CLU_1776165_0_0_6"/>
<reference evidence="1 2" key="1">
    <citation type="journal article" date="2008" name="PLoS ONE">
        <title>Environmental adaptation: genomic analysis of the piezotolerant and psychrotolerant deep-sea iron reducing bacterium Shewanella piezotolerans WP3.</title>
        <authorList>
            <person name="Wang F."/>
            <person name="Wang J."/>
            <person name="Jian H."/>
            <person name="Zhang B."/>
            <person name="Li S."/>
            <person name="Wang F."/>
            <person name="Zeng X."/>
            <person name="Gao L."/>
            <person name="Bartlett D.H."/>
            <person name="Yu J."/>
            <person name="Hu S."/>
            <person name="Xiao X."/>
        </authorList>
    </citation>
    <scope>NUCLEOTIDE SEQUENCE [LARGE SCALE GENOMIC DNA]</scope>
    <source>
        <strain evidence="2">WP3 / JCM 13877</strain>
    </source>
</reference>
<proteinExistence type="predicted"/>
<accession>B8CJ65</accession>
<dbReference type="Proteomes" id="UP000000753">
    <property type="component" value="Chromosome"/>
</dbReference>
<evidence type="ECO:0000313" key="1">
    <source>
        <dbReference type="EMBL" id="ACJ27827.1"/>
    </source>
</evidence>
<dbReference type="STRING" id="225849.swp_1024"/>
<sequence length="146" mass="16212">MEVRQILVLIFSVILLFSIEVEANSVTLNANERCGQNYCIVSVAHLMTNADKYEKRKVALVGIVDVSNPQSVMVYLDEGSFKHKVYENAVAVSAPLIATMSKEKKGLIQGNYVYIYGKYYSNIGSDKGFINGTIDKVESITLYGEN</sequence>
<protein>
    <submittedName>
        <fullName evidence="1">Uncharacterized protein</fullName>
    </submittedName>
</protein>
<dbReference type="OrthoDB" id="9962634at2"/>
<dbReference type="RefSeq" id="WP_020911205.1">
    <property type="nucleotide sequence ID" value="NC_011566.1"/>
</dbReference>
<evidence type="ECO:0000313" key="2">
    <source>
        <dbReference type="Proteomes" id="UP000000753"/>
    </source>
</evidence>
<name>B8CJ65_SHEPW</name>
<gene>
    <name evidence="1" type="ordered locus">swp_1024</name>
</gene>
<dbReference type="KEGG" id="swp:swp_1024"/>
<keyword evidence="2" id="KW-1185">Reference proteome</keyword>